<sequence>MNLLNFIATYPDEASCRTKFKEYRDQQGVICPKCGHKEQYWKQDKSSCECKHCHYRQSLRANTVMHGSNLPFRYWFIAVHLLTSTKKSFSAAELQRQLGHKRHEPVWYLLHKLRGIMGKRNEQYPLLGVLELDEGFFSTETRKEAKTETQKRGRGGQKKSKVLVMAESQPVEGERTKNGRPGKVGHVKMTVIKDLKSATVTPLVRENVSQASSIDSDHSTSYVQLKDIVKEHGPKVIPQKETGTVLPRVHIAISNAKRLLLNIYHDVKPEYLQNYLNEFCYKFNRRYFGEKLFDRLMIASVTYKNQFRSKCG</sequence>
<evidence type="ECO:0000256" key="1">
    <source>
        <dbReference type="SAM" id="MobiDB-lite"/>
    </source>
</evidence>
<evidence type="ECO:0000313" key="3">
    <source>
        <dbReference type="EMBL" id="KAA6347414.1"/>
    </source>
</evidence>
<evidence type="ECO:0000259" key="2">
    <source>
        <dbReference type="SMART" id="SM01126"/>
    </source>
</evidence>
<feature type="compositionally biased region" description="Basic and acidic residues" evidence="1">
    <location>
        <begin position="141"/>
        <end position="151"/>
    </location>
</feature>
<feature type="region of interest" description="Disordered" evidence="1">
    <location>
        <begin position="141"/>
        <end position="161"/>
    </location>
</feature>
<protein>
    <recommendedName>
        <fullName evidence="2">ISXO2-like transposase domain-containing protein</fullName>
    </recommendedName>
</protein>
<dbReference type="InterPro" id="IPR024445">
    <property type="entry name" value="Tnp_ISXO2-like"/>
</dbReference>
<accession>A0A5J4SMF8</accession>
<dbReference type="EMBL" id="SNRY01000096">
    <property type="protein sequence ID" value="KAA6347414.1"/>
    <property type="molecule type" value="Genomic_DNA"/>
</dbReference>
<gene>
    <name evidence="3" type="ORF">EZS27_005098</name>
</gene>
<dbReference type="SMART" id="SM01126">
    <property type="entry name" value="DDE_Tnp_IS1595"/>
    <property type="match status" value="1"/>
</dbReference>
<proteinExistence type="predicted"/>
<name>A0A5J4SMF8_9ZZZZ</name>
<dbReference type="AlphaFoldDB" id="A0A5J4SMF8"/>
<organism evidence="3">
    <name type="scientific">termite gut metagenome</name>
    <dbReference type="NCBI Taxonomy" id="433724"/>
    <lineage>
        <taxon>unclassified sequences</taxon>
        <taxon>metagenomes</taxon>
        <taxon>organismal metagenomes</taxon>
    </lineage>
</organism>
<dbReference type="Pfam" id="PF12762">
    <property type="entry name" value="DDE_Tnp_IS1595"/>
    <property type="match status" value="1"/>
</dbReference>
<dbReference type="NCBIfam" id="NF033547">
    <property type="entry name" value="transpos_IS1595"/>
    <property type="match status" value="1"/>
</dbReference>
<feature type="domain" description="ISXO2-like transposase" evidence="2">
    <location>
        <begin position="125"/>
        <end position="284"/>
    </location>
</feature>
<comment type="caution">
    <text evidence="3">The sequence shown here is derived from an EMBL/GenBank/DDBJ whole genome shotgun (WGS) entry which is preliminary data.</text>
</comment>
<feature type="compositionally biased region" description="Basic residues" evidence="1">
    <location>
        <begin position="152"/>
        <end position="161"/>
    </location>
</feature>
<reference evidence="3" key="1">
    <citation type="submission" date="2019-03" db="EMBL/GenBank/DDBJ databases">
        <title>Single cell metagenomics reveals metabolic interactions within the superorganism composed of flagellate Streblomastix strix and complex community of Bacteroidetes bacteria on its surface.</title>
        <authorList>
            <person name="Treitli S.C."/>
            <person name="Kolisko M."/>
            <person name="Husnik F."/>
            <person name="Keeling P."/>
            <person name="Hampl V."/>
        </authorList>
    </citation>
    <scope>NUCLEOTIDE SEQUENCE</scope>
    <source>
        <strain evidence="3">STM</strain>
    </source>
</reference>